<gene>
    <name evidence="1" type="ORF">QQA45_00605</name>
</gene>
<evidence type="ECO:0000313" key="2">
    <source>
        <dbReference type="Proteomes" id="UP001225134"/>
    </source>
</evidence>
<evidence type="ECO:0000313" key="1">
    <source>
        <dbReference type="EMBL" id="MDK9580031.1"/>
    </source>
</evidence>
<keyword evidence="2" id="KW-1185">Reference proteome</keyword>
<sequence>MQIERYIAHDGKNIEYLKYEHNNGDNCKKIVLLHGMFESIELYTDFAQYFFMQVMTYIFQNIEEMGN</sequence>
<evidence type="ECO:0008006" key="3">
    <source>
        <dbReference type="Google" id="ProtNLM"/>
    </source>
</evidence>
<dbReference type="RefSeq" id="WP_285152432.1">
    <property type="nucleotide sequence ID" value="NZ_JASSPP010000001.1"/>
</dbReference>
<dbReference type="Proteomes" id="UP001225134">
    <property type="component" value="Unassembled WGS sequence"/>
</dbReference>
<comment type="caution">
    <text evidence="1">The sequence shown here is derived from an EMBL/GenBank/DDBJ whole genome shotgun (WGS) entry which is preliminary data.</text>
</comment>
<proteinExistence type="predicted"/>
<reference evidence="1 2" key="1">
    <citation type="submission" date="2023-06" db="EMBL/GenBank/DDBJ databases">
        <title>Antibody response to the Sneathia vaginalis cytopathogenic toxin A during pregnancy.</title>
        <authorList>
            <person name="Mccoy Z.T."/>
            <person name="Serrano M.G."/>
            <person name="Spaine K."/>
            <person name="Edwards D.J."/>
            <person name="Buck G.A."/>
            <person name="Jefferson K."/>
        </authorList>
    </citation>
    <scope>NUCLEOTIDE SEQUENCE [LARGE SCALE GENOMIC DNA]</scope>
    <source>
        <strain evidence="1 2">CCUG 42621</strain>
    </source>
</reference>
<accession>A0ABT7HK32</accession>
<protein>
    <recommendedName>
        <fullName evidence="3">Serine aminopeptidase S33 domain-containing protein</fullName>
    </recommendedName>
</protein>
<dbReference type="EMBL" id="JASSPP010000001">
    <property type="protein sequence ID" value="MDK9580031.1"/>
    <property type="molecule type" value="Genomic_DNA"/>
</dbReference>
<name>A0ABT7HK32_9FUSO</name>
<organism evidence="1 2">
    <name type="scientific">Sneathia sanguinegens</name>
    <dbReference type="NCBI Taxonomy" id="40543"/>
    <lineage>
        <taxon>Bacteria</taxon>
        <taxon>Fusobacteriati</taxon>
        <taxon>Fusobacteriota</taxon>
        <taxon>Fusobacteriia</taxon>
        <taxon>Fusobacteriales</taxon>
        <taxon>Leptotrichiaceae</taxon>
        <taxon>Sneathia</taxon>
    </lineage>
</organism>